<reference evidence="1 2" key="2">
    <citation type="submission" date="2018-11" db="EMBL/GenBank/DDBJ databases">
        <authorList>
            <consortium name="Pathogen Informatics"/>
        </authorList>
    </citation>
    <scope>NUCLEOTIDE SEQUENCE [LARGE SCALE GENOMIC DNA]</scope>
</reference>
<accession>A0A0N5CS58</accession>
<evidence type="ECO:0000313" key="3">
    <source>
        <dbReference type="WBParaSite" id="TCLT_0000305901-mRNA-1"/>
    </source>
</evidence>
<sequence length="65" mass="7272">MLSICTNKIWENSNKPVRCIAVSAIATQRNVTFTEGVLCCCRSTCMATDNDSYVQIDDGYLPFEM</sequence>
<evidence type="ECO:0000313" key="1">
    <source>
        <dbReference type="EMBL" id="VDM99338.1"/>
    </source>
</evidence>
<dbReference type="EMBL" id="UYYF01000934">
    <property type="protein sequence ID" value="VDM99338.1"/>
    <property type="molecule type" value="Genomic_DNA"/>
</dbReference>
<protein>
    <submittedName>
        <fullName evidence="1 3">Uncharacterized protein</fullName>
    </submittedName>
</protein>
<gene>
    <name evidence="1" type="ORF">TCLT_LOCUS3059</name>
</gene>
<dbReference type="AlphaFoldDB" id="A0A0N5CS58"/>
<organism evidence="3">
    <name type="scientific">Thelazia callipaeda</name>
    <name type="common">Oriental eyeworm</name>
    <name type="synonym">Parasitic nematode</name>
    <dbReference type="NCBI Taxonomy" id="103827"/>
    <lineage>
        <taxon>Eukaryota</taxon>
        <taxon>Metazoa</taxon>
        <taxon>Ecdysozoa</taxon>
        <taxon>Nematoda</taxon>
        <taxon>Chromadorea</taxon>
        <taxon>Rhabditida</taxon>
        <taxon>Spirurina</taxon>
        <taxon>Spiruromorpha</taxon>
        <taxon>Thelazioidea</taxon>
        <taxon>Thelaziidae</taxon>
        <taxon>Thelazia</taxon>
    </lineage>
</organism>
<name>A0A0N5CS58_THECL</name>
<evidence type="ECO:0000313" key="2">
    <source>
        <dbReference type="Proteomes" id="UP000276776"/>
    </source>
</evidence>
<keyword evidence="2" id="KW-1185">Reference proteome</keyword>
<reference evidence="3" key="1">
    <citation type="submission" date="2017-02" db="UniProtKB">
        <authorList>
            <consortium name="WormBaseParasite"/>
        </authorList>
    </citation>
    <scope>IDENTIFICATION</scope>
</reference>
<dbReference type="Proteomes" id="UP000276776">
    <property type="component" value="Unassembled WGS sequence"/>
</dbReference>
<dbReference type="WBParaSite" id="TCLT_0000305901-mRNA-1">
    <property type="protein sequence ID" value="TCLT_0000305901-mRNA-1"/>
    <property type="gene ID" value="TCLT_0000305901"/>
</dbReference>
<proteinExistence type="predicted"/>